<dbReference type="SUPFAM" id="SSF57414">
    <property type="entry name" value="Hairpin loop containing domain-like"/>
    <property type="match status" value="1"/>
</dbReference>
<feature type="domain" description="Apple" evidence="1">
    <location>
        <begin position="23"/>
        <end position="106"/>
    </location>
</feature>
<dbReference type="AlphaFoldDB" id="A0A915JYB5"/>
<keyword evidence="2" id="KW-1185">Reference proteome</keyword>
<name>A0A915JYB5_ROMCU</name>
<dbReference type="Proteomes" id="UP000887565">
    <property type="component" value="Unplaced"/>
</dbReference>
<proteinExistence type="predicted"/>
<protein>
    <submittedName>
        <fullName evidence="3">Apple domain-containing protein</fullName>
    </submittedName>
</protein>
<sequence length="118" mass="14072">MNVAMIRQQDFQLKKLPDQATNCVVIMDRNHLLIRHNRKTVSVSSYDECIRQCRSAERQYFFTCNSGQYYADLKTDNCILNKETRKTLPDLYRATDDNNVYFELQCSTTVYYRQLHIE</sequence>
<evidence type="ECO:0000313" key="3">
    <source>
        <dbReference type="WBParaSite" id="nRc.2.0.1.t30687-RA"/>
    </source>
</evidence>
<dbReference type="Pfam" id="PF00024">
    <property type="entry name" value="PAN_1"/>
    <property type="match status" value="1"/>
</dbReference>
<accession>A0A915JYB5</accession>
<evidence type="ECO:0000313" key="2">
    <source>
        <dbReference type="Proteomes" id="UP000887565"/>
    </source>
</evidence>
<dbReference type="WBParaSite" id="nRc.2.0.1.t30687-RA">
    <property type="protein sequence ID" value="nRc.2.0.1.t30687-RA"/>
    <property type="gene ID" value="nRc.2.0.1.g30687"/>
</dbReference>
<reference evidence="3" key="1">
    <citation type="submission" date="2022-11" db="UniProtKB">
        <authorList>
            <consortium name="WormBaseParasite"/>
        </authorList>
    </citation>
    <scope>IDENTIFICATION</scope>
</reference>
<evidence type="ECO:0000259" key="1">
    <source>
        <dbReference type="PROSITE" id="PS50948"/>
    </source>
</evidence>
<dbReference type="InterPro" id="IPR003609">
    <property type="entry name" value="Pan_app"/>
</dbReference>
<dbReference type="PROSITE" id="PS50948">
    <property type="entry name" value="PAN"/>
    <property type="match status" value="1"/>
</dbReference>
<dbReference type="Gene3D" id="3.50.4.10">
    <property type="entry name" value="Hepatocyte Growth Factor"/>
    <property type="match status" value="1"/>
</dbReference>
<organism evidence="2 3">
    <name type="scientific">Romanomermis culicivorax</name>
    <name type="common">Nematode worm</name>
    <dbReference type="NCBI Taxonomy" id="13658"/>
    <lineage>
        <taxon>Eukaryota</taxon>
        <taxon>Metazoa</taxon>
        <taxon>Ecdysozoa</taxon>
        <taxon>Nematoda</taxon>
        <taxon>Enoplea</taxon>
        <taxon>Dorylaimia</taxon>
        <taxon>Mermithida</taxon>
        <taxon>Mermithoidea</taxon>
        <taxon>Mermithidae</taxon>
        <taxon>Romanomermis</taxon>
    </lineage>
</organism>